<name>A0ACC3BAV4_9EURO</name>
<protein>
    <submittedName>
        <fullName evidence="1">Uncharacterized protein</fullName>
    </submittedName>
</protein>
<keyword evidence="2" id="KW-1185">Reference proteome</keyword>
<comment type="caution">
    <text evidence="1">The sequence shown here is derived from an EMBL/GenBank/DDBJ whole genome shotgun (WGS) entry which is preliminary data.</text>
</comment>
<evidence type="ECO:0000313" key="2">
    <source>
        <dbReference type="Proteomes" id="UP001177260"/>
    </source>
</evidence>
<proteinExistence type="predicted"/>
<dbReference type="EMBL" id="JAOPJF010000010">
    <property type="protein sequence ID" value="KAK1147803.1"/>
    <property type="molecule type" value="Genomic_DNA"/>
</dbReference>
<dbReference type="Proteomes" id="UP001177260">
    <property type="component" value="Unassembled WGS sequence"/>
</dbReference>
<accession>A0ACC3BAV4</accession>
<evidence type="ECO:0000313" key="1">
    <source>
        <dbReference type="EMBL" id="KAK1147803.1"/>
    </source>
</evidence>
<sequence length="151" mass="16409">MASSQKFNIGVVGSKKAPSGAEKLDTSGFFTGYIRVSGGIFVDTAVHDIDLTLSFLREDVVPKELWARGLIAHHHDLADLGDVNNAIGVVKFWNGTITHSYRLRTTVHGYDNCTGIIGSKGKVSVNLVPNRNRVQVVQRDGYCAGCYAELD</sequence>
<organism evidence="1 2">
    <name type="scientific">Aspergillus melleus</name>
    <dbReference type="NCBI Taxonomy" id="138277"/>
    <lineage>
        <taxon>Eukaryota</taxon>
        <taxon>Fungi</taxon>
        <taxon>Dikarya</taxon>
        <taxon>Ascomycota</taxon>
        <taxon>Pezizomycotina</taxon>
        <taxon>Eurotiomycetes</taxon>
        <taxon>Eurotiomycetidae</taxon>
        <taxon>Eurotiales</taxon>
        <taxon>Aspergillaceae</taxon>
        <taxon>Aspergillus</taxon>
        <taxon>Aspergillus subgen. Circumdati</taxon>
    </lineage>
</organism>
<reference evidence="1 2" key="1">
    <citation type="journal article" date="2023" name="ACS Omega">
        <title>Identification of the Neoaspergillic Acid Biosynthesis Gene Cluster by Establishing an In Vitro CRISPR-Ribonucleoprotein Genetic System in Aspergillus melleus.</title>
        <authorList>
            <person name="Yuan B."/>
            <person name="Grau M.F."/>
            <person name="Murata R.M."/>
            <person name="Torok T."/>
            <person name="Venkateswaran K."/>
            <person name="Stajich J.E."/>
            <person name="Wang C.C.C."/>
        </authorList>
    </citation>
    <scope>NUCLEOTIDE SEQUENCE [LARGE SCALE GENOMIC DNA]</scope>
    <source>
        <strain evidence="1 2">IMV 1140</strain>
    </source>
</reference>
<gene>
    <name evidence="1" type="ORF">N8T08_000316</name>
</gene>